<evidence type="ECO:0000256" key="5">
    <source>
        <dbReference type="ARBA" id="ARBA00022989"/>
    </source>
</evidence>
<dbReference type="GO" id="GO:0016020">
    <property type="term" value="C:membrane"/>
    <property type="evidence" value="ECO:0007669"/>
    <property type="project" value="InterPro"/>
</dbReference>
<keyword evidence="5 8" id="KW-1133">Transmembrane helix</keyword>
<feature type="transmembrane region" description="Helical" evidence="8">
    <location>
        <begin position="817"/>
        <end position="835"/>
    </location>
</feature>
<feature type="transmembrane region" description="Helical" evidence="8">
    <location>
        <begin position="20"/>
        <end position="37"/>
    </location>
</feature>
<proteinExistence type="predicted"/>
<dbReference type="SUPFAM" id="SSF52540">
    <property type="entry name" value="P-loop containing nucleoside triphosphate hydrolases"/>
    <property type="match status" value="2"/>
</dbReference>
<organism evidence="10 11">
    <name type="scientific">Spodoptera litura</name>
    <name type="common">Asian cotton leafworm</name>
    <dbReference type="NCBI Taxonomy" id="69820"/>
    <lineage>
        <taxon>Eukaryota</taxon>
        <taxon>Metazoa</taxon>
        <taxon>Ecdysozoa</taxon>
        <taxon>Arthropoda</taxon>
        <taxon>Hexapoda</taxon>
        <taxon>Insecta</taxon>
        <taxon>Pterygota</taxon>
        <taxon>Neoptera</taxon>
        <taxon>Endopterygota</taxon>
        <taxon>Lepidoptera</taxon>
        <taxon>Glossata</taxon>
        <taxon>Ditrysia</taxon>
        <taxon>Noctuoidea</taxon>
        <taxon>Noctuidae</taxon>
        <taxon>Amphipyrinae</taxon>
        <taxon>Spodoptera</taxon>
    </lineage>
</organism>
<feature type="coiled-coil region" evidence="7">
    <location>
        <begin position="1309"/>
        <end position="1336"/>
    </location>
</feature>
<dbReference type="Pfam" id="PF00005">
    <property type="entry name" value="ABC_tran"/>
    <property type="match status" value="2"/>
</dbReference>
<keyword evidence="10" id="KW-1185">Reference proteome</keyword>
<dbReference type="InterPro" id="IPR027417">
    <property type="entry name" value="P-loop_NTPase"/>
</dbReference>
<keyword evidence="2 8" id="KW-0812">Transmembrane</keyword>
<keyword evidence="3" id="KW-0547">Nucleotide-binding</keyword>
<dbReference type="InterPro" id="IPR026082">
    <property type="entry name" value="ABCA"/>
</dbReference>
<dbReference type="KEGG" id="sliu:111364487"/>
<keyword evidence="4" id="KW-0067">ATP-binding</keyword>
<evidence type="ECO:0000313" key="11">
    <source>
        <dbReference type="RefSeq" id="XP_022837161.1"/>
    </source>
</evidence>
<reference evidence="11" key="1">
    <citation type="submission" date="2025-08" db="UniProtKB">
        <authorList>
            <consortium name="RefSeq"/>
        </authorList>
    </citation>
    <scope>IDENTIFICATION</scope>
    <source>
        <strain evidence="11">Ishihara</strain>
        <tissue evidence="11">Whole body</tissue>
    </source>
</reference>
<dbReference type="InterPro" id="IPR003439">
    <property type="entry name" value="ABC_transporter-like_ATP-bd"/>
</dbReference>
<protein>
    <submittedName>
        <fullName evidence="11">ATP-binding cassette sub-family A member 12-like isoform X1</fullName>
    </submittedName>
</protein>
<dbReference type="InterPro" id="IPR003593">
    <property type="entry name" value="AAA+_ATPase"/>
</dbReference>
<dbReference type="PANTHER" id="PTHR19229:SF250">
    <property type="entry name" value="ABC TRANSPORTER DOMAIN-CONTAINING PROTEIN-RELATED"/>
    <property type="match status" value="1"/>
</dbReference>
<feature type="transmembrane region" description="Helical" evidence="8">
    <location>
        <begin position="782"/>
        <end position="805"/>
    </location>
</feature>
<evidence type="ECO:0000256" key="6">
    <source>
        <dbReference type="ARBA" id="ARBA00023136"/>
    </source>
</evidence>
<dbReference type="PANTHER" id="PTHR19229">
    <property type="entry name" value="ATP-BINDING CASSETTE TRANSPORTER SUBFAMILY A ABCA"/>
    <property type="match status" value="1"/>
</dbReference>
<feature type="transmembrane region" description="Helical" evidence="8">
    <location>
        <begin position="44"/>
        <end position="62"/>
    </location>
</feature>
<dbReference type="Proteomes" id="UP000301870">
    <property type="component" value="Chromosome 1"/>
</dbReference>
<feature type="transmembrane region" description="Helical" evidence="8">
    <location>
        <begin position="745"/>
        <end position="770"/>
    </location>
</feature>
<dbReference type="GO" id="GO:0140359">
    <property type="term" value="F:ABC-type transporter activity"/>
    <property type="evidence" value="ECO:0007669"/>
    <property type="project" value="InterPro"/>
</dbReference>
<feature type="transmembrane region" description="Helical" evidence="8">
    <location>
        <begin position="847"/>
        <end position="869"/>
    </location>
</feature>
<accession>A0A9J7J465</accession>
<evidence type="ECO:0000313" key="10">
    <source>
        <dbReference type="Proteomes" id="UP000301870"/>
    </source>
</evidence>
<dbReference type="Gene3D" id="3.40.50.300">
    <property type="entry name" value="P-loop containing nucleotide triphosphate hydrolases"/>
    <property type="match status" value="2"/>
</dbReference>
<dbReference type="Pfam" id="PF12698">
    <property type="entry name" value="ABC2_membrane_3"/>
    <property type="match status" value="1"/>
</dbReference>
<sequence>MSLSFITTAISQDFHHADCVGFMLYMSTFILDCLWYSYKRTYKFFAYLACIILPHAPVYLFWDEVLYLESIGVGSRFRNVYSRHSDNLQPVATVWVFFYIHLAFITSLAWYLDLVRPGPFGVSKRWNFLFKRSYWFSHKIKRRIVTLPETYLAKRDEKYFEKLPQHGAISIQIYNVSKVFKGKGSELSTVTADVTALDSVSFDCYQGEITLVLGDNGAGKTTLMHIVAGMIGPTCGAVFVNGINVAHRIMEHHEDLALCMQDNIYFNFLTVRENISFYKKLQRNKQDDDSGFTLHQIMKKLKLYDVADNYCSQLSSGTLRCVQVACVLAVSPDVLVLDEPTTGMDIDVKHRLWDMLFVLRSKKTIIMTTSCLEEAYALGDRIVILQNGALKCHGSPTFLKDAIGMSFSLSITIKDGTQMMKLKETVEGIIPNLRCRIEDMRNVVFSLPTKETQNFPKVFRTLEEKKEDLGIQLVDVGMFMEEVFMEFIEKPDVRYSGVADKSYMIFRAAKLEGIHLLWSRIKLLHQRTYDYLVMKKIQFLSIRVLVPTLCLIIMTVTSNYSLRSTKLFTHHVSGEDEKLGLNKLVYNVGPFRRQGLYNGAEKYPGLKLVYALDIDQEFQNPKSGFSAKDVAGFKVTDRFSKIFHPRDLKSTSKSVNMFSNIYMSMFLPNMTHGIRTSYKPILRNNTKKPKINVPKSIFLCMKWSVWVSILSILPLTPIIILCIVELNRGIRDNHMMAGCNPTLHWACKLSAHMGIYSVTILLPVIVIGVMLDFDKTFYQFKFLGSILLLIIAFGLAFLSQLYLLSFFLNENLAISQIYVLSLFFGLILPIVSAVLESEWRTSVFVTIPFFIIMLVGRLCPIFPFTVGLCRLTLQARLNAYCNLNKRKCPNLIVFDEPAFDVDFCCESESMEPYPYLSTYGSGFYDLWNLIVHFLIFFALVILLEMRIPQYWYEQFTLSHFRGSQSFFHDPSIKKEKIHVRTAIRNRKFEDDLLLVNNVHKEYFRHVHRWAPRNGVKGVTFGVKQEQCLAILGYQATGKSSLLNMLAGNLVMSKGSAYVAGYHIRKNRIKYLHNISLSSASGGMDGFMTGAQNLIFIAQMRGFESRIAYKIAYVTLRYLGIHGLQGLVEHYSAGCLRRLSLCGSLVKGPAVVFVDEPMRGIDPTSKVLVAKALRRLVLQPAAVIVAETSVAWRILQPVITRIAIMSKGQLALIGPAQEVLESIATGYTVRIKLKTMTAYRSDRYRALPSDDEMSATSTSSNDEPAIHTDKSVMIASNISDFKKDFLKEFPTSQQTGEHLSMLYFAIHDESEQKKQLYSDMFAKLQELQEKYDDVVEDCYLNATTIEDVFLRLQTQKAPQTDRHRSSSIVID</sequence>
<evidence type="ECO:0000256" key="3">
    <source>
        <dbReference type="ARBA" id="ARBA00022741"/>
    </source>
</evidence>
<dbReference type="OrthoDB" id="10255969at2759"/>
<feature type="transmembrane region" description="Helical" evidence="8">
    <location>
        <begin position="926"/>
        <end position="943"/>
    </location>
</feature>
<dbReference type="RefSeq" id="XP_022837161.1">
    <property type="nucleotide sequence ID" value="XM_022981393.1"/>
</dbReference>
<feature type="domain" description="ABC transporter" evidence="9">
    <location>
        <begin position="171"/>
        <end position="412"/>
    </location>
</feature>
<dbReference type="GO" id="GO:0016887">
    <property type="term" value="F:ATP hydrolysis activity"/>
    <property type="evidence" value="ECO:0007669"/>
    <property type="project" value="InterPro"/>
</dbReference>
<dbReference type="GeneID" id="111364487"/>
<evidence type="ECO:0000256" key="1">
    <source>
        <dbReference type="ARBA" id="ARBA00004141"/>
    </source>
</evidence>
<dbReference type="InterPro" id="IPR013525">
    <property type="entry name" value="ABC2_TM"/>
</dbReference>
<feature type="transmembrane region" description="Helical" evidence="8">
    <location>
        <begin position="92"/>
        <end position="112"/>
    </location>
</feature>
<evidence type="ECO:0000256" key="2">
    <source>
        <dbReference type="ARBA" id="ARBA00022692"/>
    </source>
</evidence>
<evidence type="ECO:0000256" key="7">
    <source>
        <dbReference type="SAM" id="Coils"/>
    </source>
</evidence>
<keyword evidence="7" id="KW-0175">Coiled coil</keyword>
<gene>
    <name evidence="11" type="primary">LOC111364487</name>
</gene>
<comment type="subcellular location">
    <subcellularLocation>
        <location evidence="1">Membrane</location>
        <topology evidence="1">Multi-pass membrane protein</topology>
    </subcellularLocation>
</comment>
<evidence type="ECO:0000256" key="4">
    <source>
        <dbReference type="ARBA" id="ARBA00022840"/>
    </source>
</evidence>
<evidence type="ECO:0000256" key="8">
    <source>
        <dbReference type="SAM" id="Phobius"/>
    </source>
</evidence>
<feature type="transmembrane region" description="Helical" evidence="8">
    <location>
        <begin position="703"/>
        <end position="724"/>
    </location>
</feature>
<dbReference type="GO" id="GO:0005319">
    <property type="term" value="F:lipid transporter activity"/>
    <property type="evidence" value="ECO:0007669"/>
    <property type="project" value="TreeGrafter"/>
</dbReference>
<feature type="transmembrane region" description="Helical" evidence="8">
    <location>
        <begin position="544"/>
        <end position="562"/>
    </location>
</feature>
<dbReference type="SMART" id="SM00382">
    <property type="entry name" value="AAA"/>
    <property type="match status" value="2"/>
</dbReference>
<keyword evidence="6 8" id="KW-0472">Membrane</keyword>
<dbReference type="GO" id="GO:0005524">
    <property type="term" value="F:ATP binding"/>
    <property type="evidence" value="ECO:0007669"/>
    <property type="project" value="UniProtKB-KW"/>
</dbReference>
<evidence type="ECO:0000259" key="9">
    <source>
        <dbReference type="PROSITE" id="PS50893"/>
    </source>
</evidence>
<feature type="domain" description="ABC transporter" evidence="9">
    <location>
        <begin position="993"/>
        <end position="1231"/>
    </location>
</feature>
<name>A0A9J7J465_SPOLT</name>
<dbReference type="PROSITE" id="PS50893">
    <property type="entry name" value="ABC_TRANSPORTER_2"/>
    <property type="match status" value="2"/>
</dbReference>